<dbReference type="GeneID" id="105361879"/>
<evidence type="ECO:0000313" key="3">
    <source>
        <dbReference type="Proteomes" id="UP000695007"/>
    </source>
</evidence>
<dbReference type="Proteomes" id="UP000695007">
    <property type="component" value="Unplaced"/>
</dbReference>
<sequence length="301" mass="34751">MLSDCFWFLLLGIIFVTVQSLPTGIGEDAKKKDPILRPKVKRTQELLMFGNQQRQATENNDANNFSPSAEKRTLSNSGLDDESSSLTESEQQSPSHLKALPNSYVMDQSTIPLHDKSYDVSSYYQEPRYKRESEIDPEEYLALLSFYDNERRNRGNWLNYGNEEYENVDDANIIGVDDEDPRSSSWLDSPLGYPQQHRYLTNDPLLGSDLAALGRNRPNNYYEQYLGQQYGGTGGQQYDAGVQYGTPQYGIPYVQQHAYYSPEKRFMMNRKRSQNYDSYGDRSGIMLNTRGYLNYKNRLLY</sequence>
<evidence type="ECO:0000313" key="4">
    <source>
        <dbReference type="RefSeq" id="XP_011497469.1"/>
    </source>
</evidence>
<dbReference type="RefSeq" id="XP_011497469.1">
    <property type="nucleotide sequence ID" value="XM_011499167.1"/>
</dbReference>
<proteinExistence type="predicted"/>
<organism evidence="3 4">
    <name type="scientific">Ceratosolen solmsi marchali</name>
    <dbReference type="NCBI Taxonomy" id="326594"/>
    <lineage>
        <taxon>Eukaryota</taxon>
        <taxon>Metazoa</taxon>
        <taxon>Ecdysozoa</taxon>
        <taxon>Arthropoda</taxon>
        <taxon>Hexapoda</taxon>
        <taxon>Insecta</taxon>
        <taxon>Pterygota</taxon>
        <taxon>Neoptera</taxon>
        <taxon>Endopterygota</taxon>
        <taxon>Hymenoptera</taxon>
        <taxon>Apocrita</taxon>
        <taxon>Proctotrupomorpha</taxon>
        <taxon>Chalcidoidea</taxon>
        <taxon>Agaonidae</taxon>
        <taxon>Agaoninae</taxon>
        <taxon>Ceratosolen</taxon>
    </lineage>
</organism>
<feature type="chain" id="PRO_5042581301" evidence="2">
    <location>
        <begin position="21"/>
        <end position="301"/>
    </location>
</feature>
<feature type="compositionally biased region" description="Low complexity" evidence="1">
    <location>
        <begin position="84"/>
        <end position="95"/>
    </location>
</feature>
<dbReference type="KEGG" id="csol:105361879"/>
<accession>A0AAJ6YG69</accession>
<keyword evidence="3" id="KW-1185">Reference proteome</keyword>
<protein>
    <submittedName>
        <fullName evidence="4">Prohormone-2-like</fullName>
    </submittedName>
</protein>
<feature type="region of interest" description="Disordered" evidence="1">
    <location>
        <begin position="51"/>
        <end position="102"/>
    </location>
</feature>
<evidence type="ECO:0000256" key="2">
    <source>
        <dbReference type="SAM" id="SignalP"/>
    </source>
</evidence>
<feature type="compositionally biased region" description="Polar residues" evidence="1">
    <location>
        <begin position="51"/>
        <end position="67"/>
    </location>
</feature>
<reference evidence="4" key="1">
    <citation type="submission" date="2025-08" db="UniProtKB">
        <authorList>
            <consortium name="RefSeq"/>
        </authorList>
    </citation>
    <scope>IDENTIFICATION</scope>
</reference>
<evidence type="ECO:0000256" key="1">
    <source>
        <dbReference type="SAM" id="MobiDB-lite"/>
    </source>
</evidence>
<dbReference type="AlphaFoldDB" id="A0AAJ6YG69"/>
<feature type="signal peptide" evidence="2">
    <location>
        <begin position="1"/>
        <end position="20"/>
    </location>
</feature>
<name>A0AAJ6YG69_9HYME</name>
<gene>
    <name evidence="4" type="primary">LOC105361879</name>
</gene>
<keyword evidence="2" id="KW-0732">Signal</keyword>